<evidence type="ECO:0000259" key="3">
    <source>
        <dbReference type="PROSITE" id="PS51670"/>
    </source>
</evidence>
<dbReference type="Proteomes" id="UP001201812">
    <property type="component" value="Unassembled WGS sequence"/>
</dbReference>
<keyword evidence="5" id="KW-1185">Reference proteome</keyword>
<feature type="disulfide bond" evidence="1">
    <location>
        <begin position="434"/>
        <end position="468"/>
    </location>
</feature>
<evidence type="ECO:0000313" key="4">
    <source>
        <dbReference type="EMBL" id="KAI1725913.1"/>
    </source>
</evidence>
<accession>A0AAD4RCD4</accession>
<feature type="region of interest" description="Disordered" evidence="2">
    <location>
        <begin position="330"/>
        <end position="428"/>
    </location>
</feature>
<feature type="domain" description="ShKT" evidence="3">
    <location>
        <begin position="283"/>
        <end position="317"/>
    </location>
</feature>
<feature type="disulfide bond" evidence="1">
    <location>
        <begin position="283"/>
        <end position="317"/>
    </location>
</feature>
<protein>
    <submittedName>
        <fullName evidence="4">ShK domain-like domain-containing protein</fullName>
    </submittedName>
</protein>
<dbReference type="PANTHER" id="PTHR21724:SF109">
    <property type="entry name" value="SHKT DOMAIN-CONTAINING PROTEIN"/>
    <property type="match status" value="1"/>
</dbReference>
<dbReference type="Pfam" id="PF01549">
    <property type="entry name" value="ShK"/>
    <property type="match status" value="3"/>
</dbReference>
<gene>
    <name evidence="4" type="ORF">DdX_02600</name>
</gene>
<organism evidence="4 5">
    <name type="scientific">Ditylenchus destructor</name>
    <dbReference type="NCBI Taxonomy" id="166010"/>
    <lineage>
        <taxon>Eukaryota</taxon>
        <taxon>Metazoa</taxon>
        <taxon>Ecdysozoa</taxon>
        <taxon>Nematoda</taxon>
        <taxon>Chromadorea</taxon>
        <taxon>Rhabditida</taxon>
        <taxon>Tylenchina</taxon>
        <taxon>Tylenchomorpha</taxon>
        <taxon>Sphaerularioidea</taxon>
        <taxon>Anguinidae</taxon>
        <taxon>Anguininae</taxon>
        <taxon>Ditylenchus</taxon>
    </lineage>
</organism>
<keyword evidence="1" id="KW-1015">Disulfide bond</keyword>
<dbReference type="PANTHER" id="PTHR21724">
    <property type="entry name" value="SHKT DOMAIN-CONTAINING PROTEIN"/>
    <property type="match status" value="1"/>
</dbReference>
<reference evidence="4" key="1">
    <citation type="submission" date="2022-01" db="EMBL/GenBank/DDBJ databases">
        <title>Genome Sequence Resource for Two Populations of Ditylenchus destructor, the Migratory Endoparasitic Phytonematode.</title>
        <authorList>
            <person name="Zhang H."/>
            <person name="Lin R."/>
            <person name="Xie B."/>
        </authorList>
    </citation>
    <scope>NUCLEOTIDE SEQUENCE</scope>
    <source>
        <strain evidence="4">BazhouSP</strain>
    </source>
</reference>
<feature type="compositionally biased region" description="Basic and acidic residues" evidence="2">
    <location>
        <begin position="64"/>
        <end position="76"/>
    </location>
</feature>
<evidence type="ECO:0000256" key="2">
    <source>
        <dbReference type="SAM" id="MobiDB-lite"/>
    </source>
</evidence>
<evidence type="ECO:0000256" key="1">
    <source>
        <dbReference type="PROSITE-ProRule" id="PRU01005"/>
    </source>
</evidence>
<proteinExistence type="predicted"/>
<name>A0AAD4RCD4_9BILA</name>
<dbReference type="AlphaFoldDB" id="A0AAD4RCD4"/>
<dbReference type="PROSITE" id="PS51670">
    <property type="entry name" value="SHKT"/>
    <property type="match status" value="3"/>
</dbReference>
<dbReference type="SMART" id="SM00254">
    <property type="entry name" value="ShKT"/>
    <property type="match status" value="3"/>
</dbReference>
<feature type="domain" description="ShKT" evidence="3">
    <location>
        <begin position="484"/>
        <end position="518"/>
    </location>
</feature>
<comment type="caution">
    <text evidence="4">The sequence shown here is derived from an EMBL/GenBank/DDBJ whole genome shotgun (WGS) entry which is preliminary data.</text>
</comment>
<feature type="disulfide bond" evidence="1">
    <location>
        <begin position="484"/>
        <end position="518"/>
    </location>
</feature>
<feature type="domain" description="ShKT" evidence="3">
    <location>
        <begin position="434"/>
        <end position="468"/>
    </location>
</feature>
<sequence>MISAKRAQKTVGFEIQLHFTIIFSDKNLSAKRACISVGSVALQLLVILSQLHTTTVGQSNFSPGRERPRDESDKRPPSIYKWIEENAHICTIVPVNGESLINFLSAEEGAKCSLCAETGPREVPNTACAVELSPNEIDVDIGCHPIPELCILELRNRYAEFFKSSKGTTNTRSEEEIFQASNNPFSVGGSESSNNLAEILATSTTTTTLFPEPTTTIRADSFSVSSGSGIPINISTSEIPTHSRITLPLSNINENTIDVIDNLGRSAMHRTINMEKRGDSGVCIDTHELCCFWATAGECDQNPFWMRVNCAKTCGTCNCKVSNATRCVSTGRPGGRHPSAPGHRPQKPRISGKDRKTTTVTDKPSSHDYGDEVNEPESGVGVNLHGSSNAYGVYYPSGGTSETQSLEEKSSTGTTTSSTEESSTTPTTTQRQTCFNYNRLCQFWSDLGECEKNPFWMRPHCPKSCGSCGETLGDVFAPKDKPGCTNDHILCPFWSFIGECGRNPRWMLINCKASCQVC</sequence>
<feature type="compositionally biased region" description="Low complexity" evidence="2">
    <location>
        <begin position="411"/>
        <end position="428"/>
    </location>
</feature>
<evidence type="ECO:0000313" key="5">
    <source>
        <dbReference type="Proteomes" id="UP001201812"/>
    </source>
</evidence>
<feature type="region of interest" description="Disordered" evidence="2">
    <location>
        <begin position="57"/>
        <end position="76"/>
    </location>
</feature>
<dbReference type="InterPro" id="IPR003582">
    <property type="entry name" value="ShKT_dom"/>
</dbReference>
<comment type="caution">
    <text evidence="1">Lacks conserved residue(s) required for the propagation of feature annotation.</text>
</comment>
<dbReference type="EMBL" id="JAKKPZ010000002">
    <property type="protein sequence ID" value="KAI1725913.1"/>
    <property type="molecule type" value="Genomic_DNA"/>
</dbReference>